<dbReference type="PATRIC" id="fig|1333857.3.peg.319"/>
<proteinExistence type="predicted"/>
<gene>
    <name evidence="3" type="ORF">L687_10505</name>
</gene>
<feature type="transmembrane region" description="Helical" evidence="2">
    <location>
        <begin position="238"/>
        <end position="257"/>
    </location>
</feature>
<keyword evidence="2" id="KW-0812">Transmembrane</keyword>
<feature type="transmembrane region" description="Helical" evidence="2">
    <location>
        <begin position="140"/>
        <end position="161"/>
    </location>
</feature>
<feature type="transmembrane region" description="Helical" evidence="2">
    <location>
        <begin position="300"/>
        <end position="321"/>
    </location>
</feature>
<protein>
    <submittedName>
        <fullName evidence="3">Uncharacterized protein</fullName>
    </submittedName>
</protein>
<dbReference type="EMBL" id="ATAO01000013">
    <property type="protein sequence ID" value="EQM86139.1"/>
    <property type="molecule type" value="Genomic_DNA"/>
</dbReference>
<evidence type="ECO:0000313" key="4">
    <source>
        <dbReference type="Proteomes" id="UP000016033"/>
    </source>
</evidence>
<reference evidence="3 4" key="1">
    <citation type="journal article" date="2013" name="Genome Announc.">
        <title>Whole-genome sequences of five oyster-associated bacteria show potential for crude oil hydrocarbon degradation.</title>
        <authorList>
            <person name="Chauhan A."/>
            <person name="Green S."/>
            <person name="Pathak A."/>
            <person name="Thomas J."/>
            <person name="Venkatramanan R."/>
        </authorList>
    </citation>
    <scope>NUCLEOTIDE SEQUENCE [LARGE SCALE GENOMIC DNA]</scope>
    <source>
        <strain evidence="3 4">MF109</strain>
    </source>
</reference>
<keyword evidence="2" id="KW-1133">Transmembrane helix</keyword>
<evidence type="ECO:0000256" key="2">
    <source>
        <dbReference type="SAM" id="Phobius"/>
    </source>
</evidence>
<accession>T5L1G1</accession>
<sequence>MTEVANLSLMTKMHRSALENTTGQQPWKASLWFEPAMFGLIAAGVFALAPPPNLPGDYGDQYAAIGTYLTPVLDQSLAALGVVGTIIVSIAVMTRFGLDAETLHPKLHQILTTVLFVTFLLLLFMAACSVRIAAGDSTRWPETVVVLVLTWILSLAARLAIGRTSPQTAADQETERWRRQRRRAQSYGIRRTDDPPAHPYRGAILVLVAPSVLWLVVIAFVAVLTAESTDAWREFALPLYWTLPTITIATISIMWWLTRDMSIAANTTLLLASPLVAIALTCGGLLTLIVFLAHESTAPWFGVGVGAIVLVLAQVTFLILTPIRRRVPWIRDAEDSATIRSLRRSRKNAKRLRERATAASAAHMTSI</sequence>
<comment type="caution">
    <text evidence="3">The sequence shown here is derived from an EMBL/GenBank/DDBJ whole genome shotgun (WGS) entry which is preliminary data.</text>
</comment>
<feature type="transmembrane region" description="Helical" evidence="2">
    <location>
        <begin position="77"/>
        <end position="98"/>
    </location>
</feature>
<dbReference type="AlphaFoldDB" id="T5L1G1"/>
<evidence type="ECO:0000313" key="3">
    <source>
        <dbReference type="EMBL" id="EQM86139.1"/>
    </source>
</evidence>
<feature type="transmembrane region" description="Helical" evidence="2">
    <location>
        <begin position="269"/>
        <end position="294"/>
    </location>
</feature>
<dbReference type="Proteomes" id="UP000016033">
    <property type="component" value="Unassembled WGS sequence"/>
</dbReference>
<feature type="transmembrane region" description="Helical" evidence="2">
    <location>
        <begin position="204"/>
        <end position="226"/>
    </location>
</feature>
<keyword evidence="2" id="KW-0472">Membrane</keyword>
<name>T5L1G1_MICMQ</name>
<feature type="region of interest" description="Disordered" evidence="1">
    <location>
        <begin position="346"/>
        <end position="367"/>
    </location>
</feature>
<feature type="transmembrane region" description="Helical" evidence="2">
    <location>
        <begin position="110"/>
        <end position="134"/>
    </location>
</feature>
<feature type="transmembrane region" description="Helical" evidence="2">
    <location>
        <begin position="31"/>
        <end position="49"/>
    </location>
</feature>
<evidence type="ECO:0000256" key="1">
    <source>
        <dbReference type="SAM" id="MobiDB-lite"/>
    </source>
</evidence>
<organism evidence="3 4">
    <name type="scientific">Microbacterium maritypicum MF109</name>
    <dbReference type="NCBI Taxonomy" id="1333857"/>
    <lineage>
        <taxon>Bacteria</taxon>
        <taxon>Bacillati</taxon>
        <taxon>Actinomycetota</taxon>
        <taxon>Actinomycetes</taxon>
        <taxon>Micrococcales</taxon>
        <taxon>Microbacteriaceae</taxon>
        <taxon>Microbacterium</taxon>
    </lineage>
</organism>